<dbReference type="Proteomes" id="UP000815677">
    <property type="component" value="Unassembled WGS sequence"/>
</dbReference>
<evidence type="ECO:0000313" key="3">
    <source>
        <dbReference type="Proteomes" id="UP000815677"/>
    </source>
</evidence>
<evidence type="ECO:0000313" key="2">
    <source>
        <dbReference type="EMBL" id="GAT47976.1"/>
    </source>
</evidence>
<proteinExistence type="predicted"/>
<gene>
    <name evidence="2" type="ORF">MCHLO_05414</name>
</gene>
<name>A0ABQ0LA29_MYCCL</name>
<feature type="region of interest" description="Disordered" evidence="1">
    <location>
        <begin position="1"/>
        <end position="42"/>
    </location>
</feature>
<accession>A0ABQ0LA29</accession>
<keyword evidence="3" id="KW-1185">Reference proteome</keyword>
<organism evidence="2 3">
    <name type="scientific">Mycena chlorophos</name>
    <name type="common">Agaric fungus</name>
    <name type="synonym">Agaricus chlorophos</name>
    <dbReference type="NCBI Taxonomy" id="658473"/>
    <lineage>
        <taxon>Eukaryota</taxon>
        <taxon>Fungi</taxon>
        <taxon>Dikarya</taxon>
        <taxon>Basidiomycota</taxon>
        <taxon>Agaricomycotina</taxon>
        <taxon>Agaricomycetes</taxon>
        <taxon>Agaricomycetidae</taxon>
        <taxon>Agaricales</taxon>
        <taxon>Marasmiineae</taxon>
        <taxon>Mycenaceae</taxon>
        <taxon>Mycena</taxon>
    </lineage>
</organism>
<evidence type="ECO:0000256" key="1">
    <source>
        <dbReference type="SAM" id="MobiDB-lite"/>
    </source>
</evidence>
<sequence>MSSNATPSTTEEPSLDRLRLDSSPPQPLHESPPGTILGEPFSRHAAPDPHAIWKISIPGTPYCAVLWSNMAARVGPFWNYHIALPEKPFEGLDITELQEKENVYLGYTFDGEREIEEDDPIGHCRGAVPAPSEFGRPDGGYPAARISLRGFIGRRRRR</sequence>
<reference evidence="2" key="1">
    <citation type="submission" date="2014-09" db="EMBL/GenBank/DDBJ databases">
        <title>Genome sequence of the luminous mushroom Mycena chlorophos for searching fungal bioluminescence genes.</title>
        <authorList>
            <person name="Tanaka Y."/>
            <person name="Kasuga D."/>
            <person name="Oba Y."/>
            <person name="Hase S."/>
            <person name="Sato K."/>
            <person name="Oba Y."/>
            <person name="Sakakibara Y."/>
        </authorList>
    </citation>
    <scope>NUCLEOTIDE SEQUENCE</scope>
</reference>
<dbReference type="EMBL" id="DF844096">
    <property type="protein sequence ID" value="GAT47976.1"/>
    <property type="molecule type" value="Genomic_DNA"/>
</dbReference>
<feature type="compositionally biased region" description="Polar residues" evidence="1">
    <location>
        <begin position="1"/>
        <end position="12"/>
    </location>
</feature>
<protein>
    <submittedName>
        <fullName evidence="2">Uncharacterized protein</fullName>
    </submittedName>
</protein>